<organism evidence="3 4">
    <name type="scientific">Neomoorella humiferrea</name>
    <dbReference type="NCBI Taxonomy" id="676965"/>
    <lineage>
        <taxon>Bacteria</taxon>
        <taxon>Bacillati</taxon>
        <taxon>Bacillota</taxon>
        <taxon>Clostridia</taxon>
        <taxon>Neomoorellales</taxon>
        <taxon>Neomoorellaceae</taxon>
        <taxon>Neomoorella</taxon>
    </lineage>
</organism>
<gene>
    <name evidence="3" type="primary">scpA</name>
    <name evidence="3" type="ORF">MOHU_06930</name>
</gene>
<dbReference type="AlphaFoldDB" id="A0A2T0AVM3"/>
<dbReference type="PANTHER" id="PTHR33969">
    <property type="entry name" value="SEGREGATION AND CONDENSATION PROTEIN A"/>
    <property type="match status" value="1"/>
</dbReference>
<dbReference type="EMBL" id="PVXM01000007">
    <property type="protein sequence ID" value="PRR74712.1"/>
    <property type="molecule type" value="Genomic_DNA"/>
</dbReference>
<name>A0A2T0AVM3_9FIRM</name>
<protein>
    <recommendedName>
        <fullName evidence="2">Segregation and condensation protein A</fullName>
    </recommendedName>
</protein>
<proteinExistence type="predicted"/>
<comment type="caution">
    <text evidence="3">The sequence shown here is derived from an EMBL/GenBank/DDBJ whole genome shotgun (WGS) entry which is preliminary data.</text>
</comment>
<dbReference type="Pfam" id="PF02616">
    <property type="entry name" value="SMC_ScpA"/>
    <property type="match status" value="1"/>
</dbReference>
<evidence type="ECO:0000256" key="1">
    <source>
        <dbReference type="ARBA" id="ARBA00022829"/>
    </source>
</evidence>
<dbReference type="Proteomes" id="UP000238415">
    <property type="component" value="Unassembled WGS sequence"/>
</dbReference>
<reference evidence="3 4" key="1">
    <citation type="submission" date="2018-03" db="EMBL/GenBank/DDBJ databases">
        <title>Genome sequence of Moorella humiferrea DSM 23265.</title>
        <authorList>
            <person name="Poehlein A."/>
            <person name="Daniel R."/>
        </authorList>
    </citation>
    <scope>NUCLEOTIDE SEQUENCE [LARGE SCALE GENOMIC DNA]</scope>
    <source>
        <strain evidence="3 4">DSM 23265</strain>
    </source>
</reference>
<evidence type="ECO:0000313" key="4">
    <source>
        <dbReference type="Proteomes" id="UP000238415"/>
    </source>
</evidence>
<dbReference type="SUPFAM" id="SSF46785">
    <property type="entry name" value="Winged helix' DNA-binding domain"/>
    <property type="match status" value="1"/>
</dbReference>
<dbReference type="GO" id="GO:0007059">
    <property type="term" value="P:chromosome segregation"/>
    <property type="evidence" value="ECO:0007669"/>
    <property type="project" value="UniProtKB-KW"/>
</dbReference>
<accession>A0A2T0AVM3</accession>
<dbReference type="PANTHER" id="PTHR33969:SF2">
    <property type="entry name" value="SEGREGATION AND CONDENSATION PROTEIN A"/>
    <property type="match status" value="1"/>
</dbReference>
<dbReference type="InterPro" id="IPR003768">
    <property type="entry name" value="ScpA"/>
</dbReference>
<keyword evidence="4" id="KW-1185">Reference proteome</keyword>
<dbReference type="Gene3D" id="6.10.250.2410">
    <property type="match status" value="1"/>
</dbReference>
<dbReference type="InterPro" id="IPR036390">
    <property type="entry name" value="WH_DNA-bd_sf"/>
</dbReference>
<dbReference type="InterPro" id="IPR023093">
    <property type="entry name" value="ScpA-like_C"/>
</dbReference>
<evidence type="ECO:0000256" key="2">
    <source>
        <dbReference type="ARBA" id="ARBA00044777"/>
    </source>
</evidence>
<sequence>MGRMIGNVRLDVFQGPLDLLLTLIERREIDVQAISVAEVTSQYLEYLNEVTELDLDWASEFLVLGAELLALKARFLLRHPGDNELEEEEKDGSEEPGEVLVDRLLTYRRYREAARKLAEMAAKGGLVYGRPLDQDAVARALAGINPLSGIGPADLSRAMTRLLAKVSTPSKPVVSTLTKPAFTLIGQIRVILRRLKKTETLTLGDFLSPQPTRLEAALTFLALLELARRGRVNIYQEEVFGTITVTAAKR</sequence>
<dbReference type="Gene3D" id="1.10.10.580">
    <property type="entry name" value="Structural maintenance of chromosome 1. Chain E"/>
    <property type="match status" value="1"/>
</dbReference>
<evidence type="ECO:0000313" key="3">
    <source>
        <dbReference type="EMBL" id="PRR74712.1"/>
    </source>
</evidence>
<keyword evidence="1" id="KW-0159">Chromosome partition</keyword>